<gene>
    <name evidence="1" type="ORF">ACFQ35_04545</name>
</gene>
<sequence length="67" mass="7807">MRKLRFMKWHLSGQGWIVLDTITGEEAHVDGVKYGILVEVEAERYADTLNWLHNYPPLNPTPWLDGQ</sequence>
<keyword evidence="2" id="KW-1185">Reference proteome</keyword>
<dbReference type="EMBL" id="JBHTMA010000026">
    <property type="protein sequence ID" value="MFD1226429.1"/>
    <property type="molecule type" value="Genomic_DNA"/>
</dbReference>
<dbReference type="RefSeq" id="WP_289388084.1">
    <property type="nucleotide sequence ID" value="NZ_JAUCBM010000009.1"/>
</dbReference>
<reference evidence="2" key="1">
    <citation type="journal article" date="2019" name="Int. J. Syst. Evol. Microbiol.">
        <title>The Global Catalogue of Microorganisms (GCM) 10K type strain sequencing project: providing services to taxonomists for standard genome sequencing and annotation.</title>
        <authorList>
            <consortium name="The Broad Institute Genomics Platform"/>
            <consortium name="The Broad Institute Genome Sequencing Center for Infectious Disease"/>
            <person name="Wu L."/>
            <person name="Ma J."/>
        </authorList>
    </citation>
    <scope>NUCLEOTIDE SEQUENCE [LARGE SCALE GENOMIC DNA]</scope>
    <source>
        <strain evidence="2">CCUG 49584</strain>
    </source>
</reference>
<proteinExistence type="predicted"/>
<accession>A0ABW3V3A3</accession>
<comment type="caution">
    <text evidence="1">The sequence shown here is derived from an EMBL/GenBank/DDBJ whole genome shotgun (WGS) entry which is preliminary data.</text>
</comment>
<evidence type="ECO:0000313" key="1">
    <source>
        <dbReference type="EMBL" id="MFD1226429.1"/>
    </source>
</evidence>
<organism evidence="1 2">
    <name type="scientific">Pseudochrobactrum kiredjianiae</name>
    <dbReference type="NCBI Taxonomy" id="386305"/>
    <lineage>
        <taxon>Bacteria</taxon>
        <taxon>Pseudomonadati</taxon>
        <taxon>Pseudomonadota</taxon>
        <taxon>Alphaproteobacteria</taxon>
        <taxon>Hyphomicrobiales</taxon>
        <taxon>Brucellaceae</taxon>
        <taxon>Pseudochrobactrum</taxon>
    </lineage>
</organism>
<evidence type="ECO:0000313" key="2">
    <source>
        <dbReference type="Proteomes" id="UP001597263"/>
    </source>
</evidence>
<dbReference type="Proteomes" id="UP001597263">
    <property type="component" value="Unassembled WGS sequence"/>
</dbReference>
<protein>
    <submittedName>
        <fullName evidence="1">Uncharacterized protein</fullName>
    </submittedName>
</protein>
<name>A0ABW3V3A3_9HYPH</name>